<organism evidence="1 2">
    <name type="scientific">Rubritalea halochordaticola</name>
    <dbReference type="NCBI Taxonomy" id="714537"/>
    <lineage>
        <taxon>Bacteria</taxon>
        <taxon>Pseudomonadati</taxon>
        <taxon>Verrucomicrobiota</taxon>
        <taxon>Verrucomicrobiia</taxon>
        <taxon>Verrucomicrobiales</taxon>
        <taxon>Rubritaleaceae</taxon>
        <taxon>Rubritalea</taxon>
    </lineage>
</organism>
<accession>A0ABP9V3P1</accession>
<sequence length="131" mass="15194">MIMSKVIVILSMLTLVIGFVISFISPKKSSKGEQFKEQIVRSHKYAQSFIQQVKAHPDWKEAKLSLEGPNLNPERVSLVLMCEHPDFDVAVAEAMLNEVFQSSNYKRMKVEIHYRTKGESWWYRAEMDVSK</sequence>
<reference evidence="1 2" key="1">
    <citation type="submission" date="2024-02" db="EMBL/GenBank/DDBJ databases">
        <title>Rubritalea halochordaticola NBRC 107102.</title>
        <authorList>
            <person name="Ichikawa N."/>
            <person name="Katano-Makiyama Y."/>
            <person name="Hidaka K."/>
        </authorList>
    </citation>
    <scope>NUCLEOTIDE SEQUENCE [LARGE SCALE GENOMIC DNA]</scope>
    <source>
        <strain evidence="1 2">NBRC 107102</strain>
    </source>
</reference>
<comment type="caution">
    <text evidence="1">The sequence shown here is derived from an EMBL/GenBank/DDBJ whole genome shotgun (WGS) entry which is preliminary data.</text>
</comment>
<proteinExistence type="predicted"/>
<keyword evidence="2" id="KW-1185">Reference proteome</keyword>
<dbReference type="Proteomes" id="UP001424741">
    <property type="component" value="Unassembled WGS sequence"/>
</dbReference>
<evidence type="ECO:0000313" key="2">
    <source>
        <dbReference type="Proteomes" id="UP001424741"/>
    </source>
</evidence>
<gene>
    <name evidence="1" type="ORF">Rhal01_03466</name>
</gene>
<evidence type="ECO:0000313" key="1">
    <source>
        <dbReference type="EMBL" id="GAA5497273.1"/>
    </source>
</evidence>
<dbReference type="EMBL" id="BAABRL010000013">
    <property type="protein sequence ID" value="GAA5497273.1"/>
    <property type="molecule type" value="Genomic_DNA"/>
</dbReference>
<name>A0ABP9V3P1_9BACT</name>
<protein>
    <submittedName>
        <fullName evidence="1">Uncharacterized protein</fullName>
    </submittedName>
</protein>